<dbReference type="SUPFAM" id="SSF53271">
    <property type="entry name" value="PRTase-like"/>
    <property type="match status" value="1"/>
</dbReference>
<comment type="caution">
    <text evidence="1">The sequence shown here is derived from an EMBL/GenBank/DDBJ whole genome shotgun (WGS) entry which is preliminary data.</text>
</comment>
<dbReference type="AlphaFoldDB" id="A0A9X3NE24"/>
<dbReference type="InterPro" id="IPR029057">
    <property type="entry name" value="PRTase-like"/>
</dbReference>
<accession>A0A9X3NE24</accession>
<protein>
    <recommendedName>
        <fullName evidence="3">Phosphoribosyltransferase domain-containing protein</fullName>
    </recommendedName>
</protein>
<evidence type="ECO:0008006" key="3">
    <source>
        <dbReference type="Google" id="ProtNLM"/>
    </source>
</evidence>
<evidence type="ECO:0000313" key="2">
    <source>
        <dbReference type="Proteomes" id="UP001147653"/>
    </source>
</evidence>
<organism evidence="1 2">
    <name type="scientific">Solirubrobacter phytolaccae</name>
    <dbReference type="NCBI Taxonomy" id="1404360"/>
    <lineage>
        <taxon>Bacteria</taxon>
        <taxon>Bacillati</taxon>
        <taxon>Actinomycetota</taxon>
        <taxon>Thermoleophilia</taxon>
        <taxon>Solirubrobacterales</taxon>
        <taxon>Solirubrobacteraceae</taxon>
        <taxon>Solirubrobacter</taxon>
    </lineage>
</organism>
<name>A0A9X3NE24_9ACTN</name>
<dbReference type="Proteomes" id="UP001147653">
    <property type="component" value="Unassembled WGS sequence"/>
</dbReference>
<sequence length="252" mass="27354">MTLTVTEAAATYVNAMRNVLPAGPGVCDVCHTFIDPGYSRCYACSSQPSPLDVVVPITYSEHLSQMHKVLRSYKDGDHASQRYMMPRLASILWLFLESHEVHVAAAVNAQQSQFDIVTSVPSSTPDGDERRANLRWIVGLGCHPTAQRYERVLHPTGGVAAGREFNEGRYVATVDVVGKDVLLIDDTWTRGGHAQSAGAALKAAGARTVGFVVIGRHISPGWRPRPPDGPTSAELLAGLPRGYSWDTCCLER</sequence>
<reference evidence="1" key="1">
    <citation type="submission" date="2022-10" db="EMBL/GenBank/DDBJ databases">
        <title>The WGS of Solirubrobacter phytolaccae KCTC 29190.</title>
        <authorList>
            <person name="Jiang Z."/>
        </authorList>
    </citation>
    <scope>NUCLEOTIDE SEQUENCE</scope>
    <source>
        <strain evidence="1">KCTC 29190</strain>
    </source>
</reference>
<keyword evidence="2" id="KW-1185">Reference proteome</keyword>
<dbReference type="Gene3D" id="3.40.50.2020">
    <property type="match status" value="1"/>
</dbReference>
<proteinExistence type="predicted"/>
<evidence type="ECO:0000313" key="1">
    <source>
        <dbReference type="EMBL" id="MDA0184366.1"/>
    </source>
</evidence>
<gene>
    <name evidence="1" type="ORF">OJ997_28940</name>
</gene>
<dbReference type="RefSeq" id="WP_270028817.1">
    <property type="nucleotide sequence ID" value="NZ_JAPDDP010000074.1"/>
</dbReference>
<dbReference type="EMBL" id="JAPDDP010000074">
    <property type="protein sequence ID" value="MDA0184366.1"/>
    <property type="molecule type" value="Genomic_DNA"/>
</dbReference>